<sequence>MKLAVVIPYFKIHFFRKTLISLESQTNQNFSVYIGNDASPEDPMEVINEFTEKLDINYFKFENNVGCRSLTEQWHRCLNKVDQVEWVMILGDDDVLDRNCISDFYSHVEEVEKRKINVIRYASLVIDSEDNPLSIIYTHPEIENSVSFLFRKVSGKTRSSLSEYIFRRTEVQKKFKDFPVGWHSDDLALLEISDFKSIFTINSSIVSVRLSDVNISGQKKLLRLKNKGSFKFYNYLLTKHGERFTNQQKEIFYKKCEKTVLNDKKNLSLFFQLSITYLRDLKLYSYFSFLNSLLLSTLYADRH</sequence>
<dbReference type="Gene3D" id="3.90.550.10">
    <property type="entry name" value="Spore Coat Polysaccharide Biosynthesis Protein SpsA, Chain A"/>
    <property type="match status" value="1"/>
</dbReference>
<comment type="caution">
    <text evidence="2">The sequence shown here is derived from an EMBL/GenBank/DDBJ whole genome shotgun (WGS) entry which is preliminary data.</text>
</comment>
<protein>
    <submittedName>
        <fullName evidence="2">Glycosyltransferase family 2 protein</fullName>
    </submittedName>
</protein>
<evidence type="ECO:0000313" key="3">
    <source>
        <dbReference type="Proteomes" id="UP000703674"/>
    </source>
</evidence>
<dbReference type="RefSeq" id="WP_168138767.1">
    <property type="nucleotide sequence ID" value="NZ_JAAVJR010000007.1"/>
</dbReference>
<evidence type="ECO:0000259" key="1">
    <source>
        <dbReference type="Pfam" id="PF00535"/>
    </source>
</evidence>
<dbReference type="InterPro" id="IPR029044">
    <property type="entry name" value="Nucleotide-diphossugar_trans"/>
</dbReference>
<proteinExistence type="predicted"/>
<dbReference type="Proteomes" id="UP000703674">
    <property type="component" value="Unassembled WGS sequence"/>
</dbReference>
<dbReference type="InterPro" id="IPR001173">
    <property type="entry name" value="Glyco_trans_2-like"/>
</dbReference>
<reference evidence="2 3" key="1">
    <citation type="submission" date="2020-03" db="EMBL/GenBank/DDBJ databases">
        <title>Salinimicrobium sp. nov, isolated from SCS.</title>
        <authorList>
            <person name="Cao W.R."/>
        </authorList>
    </citation>
    <scope>NUCLEOTIDE SEQUENCE [LARGE SCALE GENOMIC DNA]</scope>
    <source>
        <strain evidence="3">J15B91</strain>
    </source>
</reference>
<dbReference type="CDD" id="cd00761">
    <property type="entry name" value="Glyco_tranf_GTA_type"/>
    <property type="match status" value="1"/>
</dbReference>
<feature type="domain" description="Glycosyltransferase 2-like" evidence="1">
    <location>
        <begin position="5"/>
        <end position="122"/>
    </location>
</feature>
<evidence type="ECO:0000313" key="2">
    <source>
        <dbReference type="EMBL" id="NJW53658.1"/>
    </source>
</evidence>
<keyword evidence="3" id="KW-1185">Reference proteome</keyword>
<name>A0ABX1CZG4_9FLAO</name>
<dbReference type="EMBL" id="JAAVJR010000007">
    <property type="protein sequence ID" value="NJW53658.1"/>
    <property type="molecule type" value="Genomic_DNA"/>
</dbReference>
<dbReference type="Pfam" id="PF00535">
    <property type="entry name" value="Glycos_transf_2"/>
    <property type="match status" value="1"/>
</dbReference>
<accession>A0ABX1CZG4</accession>
<gene>
    <name evidence="2" type="ORF">HC175_12085</name>
</gene>
<dbReference type="SUPFAM" id="SSF53448">
    <property type="entry name" value="Nucleotide-diphospho-sugar transferases"/>
    <property type="match status" value="1"/>
</dbReference>
<organism evidence="2 3">
    <name type="scientific">Salinimicrobium oceani</name>
    <dbReference type="NCBI Taxonomy" id="2722702"/>
    <lineage>
        <taxon>Bacteria</taxon>
        <taxon>Pseudomonadati</taxon>
        <taxon>Bacteroidota</taxon>
        <taxon>Flavobacteriia</taxon>
        <taxon>Flavobacteriales</taxon>
        <taxon>Flavobacteriaceae</taxon>
        <taxon>Salinimicrobium</taxon>
    </lineage>
</organism>